<reference evidence="1" key="1">
    <citation type="submission" date="2020-11" db="EMBL/GenBank/DDBJ databases">
        <authorList>
            <person name="Tran Van P."/>
        </authorList>
    </citation>
    <scope>NUCLEOTIDE SEQUENCE</scope>
</reference>
<dbReference type="EMBL" id="OC854846">
    <property type="protein sequence ID" value="CAD7620539.1"/>
    <property type="molecule type" value="Genomic_DNA"/>
</dbReference>
<gene>
    <name evidence="1" type="ORF">OSB1V03_LOCUS1024</name>
</gene>
<evidence type="ECO:0000313" key="1">
    <source>
        <dbReference type="EMBL" id="CAD7620539.1"/>
    </source>
</evidence>
<dbReference type="Proteomes" id="UP000759131">
    <property type="component" value="Unassembled WGS sequence"/>
</dbReference>
<name>A0A7R9KCI7_9ACAR</name>
<dbReference type="EMBL" id="CAJPIZ010000271">
    <property type="protein sequence ID" value="CAG2100969.1"/>
    <property type="molecule type" value="Genomic_DNA"/>
</dbReference>
<evidence type="ECO:0000313" key="2">
    <source>
        <dbReference type="Proteomes" id="UP000759131"/>
    </source>
</evidence>
<sequence>MSKMDKTVEKECIGKAGDMSKFKKVDLTKLGLKQMLIDGCDDDYEKCRSALEKSDKKMNDDLIKVGKSADPKEFEKLTMEKNVKKECVGKVGDMSKFKKVDLTKIDLKQLLIEICDKGYKKCIEALEKSNKKLHDDITKVAQSIDPNDYQKFEKCALDVLKK</sequence>
<keyword evidence="2" id="KW-1185">Reference proteome</keyword>
<organism evidence="1">
    <name type="scientific">Medioppia subpectinata</name>
    <dbReference type="NCBI Taxonomy" id="1979941"/>
    <lineage>
        <taxon>Eukaryota</taxon>
        <taxon>Metazoa</taxon>
        <taxon>Ecdysozoa</taxon>
        <taxon>Arthropoda</taxon>
        <taxon>Chelicerata</taxon>
        <taxon>Arachnida</taxon>
        <taxon>Acari</taxon>
        <taxon>Acariformes</taxon>
        <taxon>Sarcoptiformes</taxon>
        <taxon>Oribatida</taxon>
        <taxon>Brachypylina</taxon>
        <taxon>Oppioidea</taxon>
        <taxon>Oppiidae</taxon>
        <taxon>Medioppia</taxon>
    </lineage>
</organism>
<proteinExistence type="predicted"/>
<dbReference type="AlphaFoldDB" id="A0A7R9KCI7"/>
<accession>A0A7R9KCI7</accession>
<protein>
    <submittedName>
        <fullName evidence="1">Uncharacterized protein</fullName>
    </submittedName>
</protein>